<dbReference type="WBParaSite" id="nRc.2.0.1.t32799-RA">
    <property type="protein sequence ID" value="nRc.2.0.1.t32799-RA"/>
    <property type="gene ID" value="nRc.2.0.1.g32799"/>
</dbReference>
<proteinExistence type="predicted"/>
<organism evidence="1 2">
    <name type="scientific">Romanomermis culicivorax</name>
    <name type="common">Nematode worm</name>
    <dbReference type="NCBI Taxonomy" id="13658"/>
    <lineage>
        <taxon>Eukaryota</taxon>
        <taxon>Metazoa</taxon>
        <taxon>Ecdysozoa</taxon>
        <taxon>Nematoda</taxon>
        <taxon>Enoplea</taxon>
        <taxon>Dorylaimia</taxon>
        <taxon>Mermithida</taxon>
        <taxon>Mermithoidea</taxon>
        <taxon>Mermithidae</taxon>
        <taxon>Romanomermis</taxon>
    </lineage>
</organism>
<name>A0A915K281_ROMCU</name>
<reference evidence="2" key="1">
    <citation type="submission" date="2022-11" db="UniProtKB">
        <authorList>
            <consortium name="WormBaseParasite"/>
        </authorList>
    </citation>
    <scope>IDENTIFICATION</scope>
</reference>
<accession>A0A915K281</accession>
<evidence type="ECO:0000313" key="1">
    <source>
        <dbReference type="Proteomes" id="UP000887565"/>
    </source>
</evidence>
<protein>
    <submittedName>
        <fullName evidence="2">Uncharacterized protein</fullName>
    </submittedName>
</protein>
<dbReference type="Proteomes" id="UP000887565">
    <property type="component" value="Unplaced"/>
</dbReference>
<evidence type="ECO:0000313" key="2">
    <source>
        <dbReference type="WBParaSite" id="nRc.2.0.1.t32799-RA"/>
    </source>
</evidence>
<keyword evidence="1" id="KW-1185">Reference proteome</keyword>
<sequence>MVRLQFEMGTRKFRWCTRYKISNG</sequence>
<dbReference type="AlphaFoldDB" id="A0A915K281"/>